<reference evidence="1 2" key="1">
    <citation type="submission" date="2024-01" db="EMBL/GenBank/DDBJ databases">
        <authorList>
            <person name="Deng Y."/>
            <person name="Su J."/>
        </authorList>
    </citation>
    <scope>NUCLEOTIDE SEQUENCE [LARGE SCALE GENOMIC DNA]</scope>
    <source>
        <strain evidence="1 2">CPCC 100088</strain>
    </source>
</reference>
<protein>
    <submittedName>
        <fullName evidence="1">Uncharacterized protein</fullName>
    </submittedName>
</protein>
<proteinExistence type="predicted"/>
<dbReference type="RefSeq" id="WP_350939232.1">
    <property type="nucleotide sequence ID" value="NZ_JAYWLC010000038.1"/>
</dbReference>
<dbReference type="Proteomes" id="UP001438953">
    <property type="component" value="Unassembled WGS sequence"/>
</dbReference>
<gene>
    <name evidence="1" type="ORF">VSX56_19485</name>
</gene>
<organism evidence="1 2">
    <name type="scientific">Thioclava kandeliae</name>
    <dbReference type="NCBI Taxonomy" id="3070818"/>
    <lineage>
        <taxon>Bacteria</taxon>
        <taxon>Pseudomonadati</taxon>
        <taxon>Pseudomonadota</taxon>
        <taxon>Alphaproteobacteria</taxon>
        <taxon>Rhodobacterales</taxon>
        <taxon>Paracoccaceae</taxon>
        <taxon>Thioclava</taxon>
    </lineage>
</organism>
<comment type="caution">
    <text evidence="1">The sequence shown here is derived from an EMBL/GenBank/DDBJ whole genome shotgun (WGS) entry which is preliminary data.</text>
</comment>
<reference evidence="1 2" key="2">
    <citation type="submission" date="2024-06" db="EMBL/GenBank/DDBJ databases">
        <title>Thioclava kandeliae sp. nov. from a rhizosphere soil sample of Kandelia candel in a mangrove.</title>
        <authorList>
            <person name="Mu T."/>
        </authorList>
    </citation>
    <scope>NUCLEOTIDE SEQUENCE [LARGE SCALE GENOMIC DNA]</scope>
    <source>
        <strain evidence="1 2">CPCC 100088</strain>
    </source>
</reference>
<evidence type="ECO:0000313" key="1">
    <source>
        <dbReference type="EMBL" id="MER5173940.1"/>
    </source>
</evidence>
<keyword evidence="2" id="KW-1185">Reference proteome</keyword>
<sequence length="166" mass="18615">MNNFSFGNVSIYTPKGIELGFLFQDPLSYPHKHTEKSPFFFSDGLGKIETHDDRDHLFYNIGRVSGIVVPDNRIEPNAGLWIMLPTHGCWGTLYLESHAMGEIEIKFLKSKNLSDAVSDQSSIRLAGSSTYIECNIMSNEVLWLFVSGGNGELFIHRATFVPVQSL</sequence>
<evidence type="ECO:0000313" key="2">
    <source>
        <dbReference type="Proteomes" id="UP001438953"/>
    </source>
</evidence>
<name>A0ABV1SM11_9RHOB</name>
<accession>A0ABV1SM11</accession>
<dbReference type="EMBL" id="JAYWLC010000038">
    <property type="protein sequence ID" value="MER5173940.1"/>
    <property type="molecule type" value="Genomic_DNA"/>
</dbReference>